<gene>
    <name evidence="4" type="ORF">BDW42DRAFT_173819</name>
</gene>
<accession>A0A2J5HP37</accession>
<dbReference type="GO" id="GO:0070813">
    <property type="term" value="P:hydrogen sulfide metabolic process"/>
    <property type="evidence" value="ECO:0007669"/>
    <property type="project" value="TreeGrafter"/>
</dbReference>
<dbReference type="PANTHER" id="PTHR43084">
    <property type="entry name" value="PERSULFIDE DIOXYGENASE ETHE1"/>
    <property type="match status" value="1"/>
</dbReference>
<evidence type="ECO:0000259" key="3">
    <source>
        <dbReference type="SMART" id="SM00849"/>
    </source>
</evidence>
<evidence type="ECO:0000256" key="2">
    <source>
        <dbReference type="SAM" id="MobiDB-lite"/>
    </source>
</evidence>
<dbReference type="CDD" id="cd07724">
    <property type="entry name" value="POD-like_MBL-fold"/>
    <property type="match status" value="1"/>
</dbReference>
<dbReference type="GO" id="GO:0050313">
    <property type="term" value="F:sulfur dioxygenase activity"/>
    <property type="evidence" value="ECO:0007669"/>
    <property type="project" value="InterPro"/>
</dbReference>
<dbReference type="AlphaFoldDB" id="A0A2J5HP37"/>
<dbReference type="InterPro" id="IPR044528">
    <property type="entry name" value="POD-like_MBL-fold"/>
</dbReference>
<organism evidence="4 5">
    <name type="scientific">Aspergillus taichungensis</name>
    <dbReference type="NCBI Taxonomy" id="482145"/>
    <lineage>
        <taxon>Eukaryota</taxon>
        <taxon>Fungi</taxon>
        <taxon>Dikarya</taxon>
        <taxon>Ascomycota</taxon>
        <taxon>Pezizomycotina</taxon>
        <taxon>Eurotiomycetes</taxon>
        <taxon>Eurotiomycetidae</taxon>
        <taxon>Eurotiales</taxon>
        <taxon>Aspergillaceae</taxon>
        <taxon>Aspergillus</taxon>
        <taxon>Aspergillus subgen. Circumdati</taxon>
    </lineage>
</organism>
<evidence type="ECO:0000313" key="5">
    <source>
        <dbReference type="Proteomes" id="UP000235023"/>
    </source>
</evidence>
<dbReference type="Pfam" id="PF00753">
    <property type="entry name" value="Lactamase_B"/>
    <property type="match status" value="1"/>
</dbReference>
<dbReference type="PANTHER" id="PTHR43084:SF1">
    <property type="entry name" value="PERSULFIDE DIOXYGENASE ETHE1, MITOCHONDRIAL"/>
    <property type="match status" value="1"/>
</dbReference>
<dbReference type="InterPro" id="IPR036866">
    <property type="entry name" value="RibonucZ/Hydroxyglut_hydro"/>
</dbReference>
<sequence>MFVARGGTRLARTGLPCIAEISASASASYHHHHHHLLRATFQAKALSPQVTRGFSRTARVTTRCGPTAFCGRKSQIRSSQRMYTTPAAGGTSPNDLGDRCGVESTTTGEPTIHAIFEENTSTWQYIVSDPASSAAVIIDPVLDYDRATQTITTGSADALLQKVRDCGYKIEMILETHAHADHLTAASYLQNRLAHLQHGQKPPVGIGKRIEQVQNLFGARYGVPVEEYKGVFGKLFDDDEVFHIGGLKATTVHLPGHTPDHLGYRIGENIFCGDSIFHADIGTARCDFPGGSAHALFQTGRKLLSLPDDVKIWTGHDYPPDDRPRPCPWMTVEEHRRLNRHLRDGTGEDEYIALREARDAQLPAPRLLHQSLQFNIRAGRLPAPTKAGFRLLHLPLRLDEVEEW</sequence>
<keyword evidence="1" id="KW-0479">Metal-binding</keyword>
<dbReference type="InterPro" id="IPR001279">
    <property type="entry name" value="Metallo-B-lactamas"/>
</dbReference>
<dbReference type="Proteomes" id="UP000235023">
    <property type="component" value="Unassembled WGS sequence"/>
</dbReference>
<dbReference type="OrthoDB" id="449487at2759"/>
<name>A0A2J5HP37_9EURO</name>
<evidence type="ECO:0000256" key="1">
    <source>
        <dbReference type="ARBA" id="ARBA00022723"/>
    </source>
</evidence>
<dbReference type="GO" id="GO:0046872">
    <property type="term" value="F:metal ion binding"/>
    <property type="evidence" value="ECO:0007669"/>
    <property type="project" value="UniProtKB-KW"/>
</dbReference>
<reference evidence="5" key="1">
    <citation type="submission" date="2017-12" db="EMBL/GenBank/DDBJ databases">
        <authorList>
            <consortium name="DOE Joint Genome Institute"/>
            <person name="Mondo S.J."/>
            <person name="Kjaerbolling I."/>
            <person name="Vesth T.C."/>
            <person name="Frisvad J.C."/>
            <person name="Nybo J.L."/>
            <person name="Theobald S."/>
            <person name="Kuo A."/>
            <person name="Bowyer P."/>
            <person name="Matsuda Y."/>
            <person name="Lyhne E.K."/>
            <person name="Kogle M.E."/>
            <person name="Clum A."/>
            <person name="Lipzen A."/>
            <person name="Salamov A."/>
            <person name="Ngan C.Y."/>
            <person name="Daum C."/>
            <person name="Chiniquy J."/>
            <person name="Barry K."/>
            <person name="LaButti K."/>
            <person name="Haridas S."/>
            <person name="Simmons B.A."/>
            <person name="Magnuson J.K."/>
            <person name="Mortensen U.H."/>
            <person name="Larsen T.O."/>
            <person name="Grigoriev I.V."/>
            <person name="Baker S.E."/>
            <person name="Andersen M.R."/>
            <person name="Nordberg H.P."/>
            <person name="Cantor M.N."/>
            <person name="Hua S.X."/>
        </authorList>
    </citation>
    <scope>NUCLEOTIDE SEQUENCE [LARGE SCALE GENOMIC DNA]</scope>
    <source>
        <strain evidence="5">IBT 19404</strain>
    </source>
</reference>
<dbReference type="Gene3D" id="3.60.15.10">
    <property type="entry name" value="Ribonuclease Z/Hydroxyacylglutathione hydrolase-like"/>
    <property type="match status" value="1"/>
</dbReference>
<feature type="region of interest" description="Disordered" evidence="2">
    <location>
        <begin position="75"/>
        <end position="99"/>
    </location>
</feature>
<dbReference type="InterPro" id="IPR051682">
    <property type="entry name" value="Mito_Persulfide_Diox"/>
</dbReference>
<dbReference type="FunFam" id="3.60.15.10:FF:000033">
    <property type="entry name" value="MBL fold metallo-hydrolase"/>
    <property type="match status" value="1"/>
</dbReference>
<evidence type="ECO:0000313" key="4">
    <source>
        <dbReference type="EMBL" id="PLN79009.1"/>
    </source>
</evidence>
<protein>
    <submittedName>
        <fullName evidence="4">Beta-lactamase-like protein</fullName>
    </submittedName>
</protein>
<proteinExistence type="predicted"/>
<dbReference type="SMART" id="SM00849">
    <property type="entry name" value="Lactamase_B"/>
    <property type="match status" value="1"/>
</dbReference>
<keyword evidence="5" id="KW-1185">Reference proteome</keyword>
<feature type="domain" description="Metallo-beta-lactamase" evidence="3">
    <location>
        <begin position="121"/>
        <end position="316"/>
    </location>
</feature>
<dbReference type="EMBL" id="KZ559567">
    <property type="protein sequence ID" value="PLN79009.1"/>
    <property type="molecule type" value="Genomic_DNA"/>
</dbReference>
<dbReference type="SUPFAM" id="SSF56281">
    <property type="entry name" value="Metallo-hydrolase/oxidoreductase"/>
    <property type="match status" value="1"/>
</dbReference>
<dbReference type="GO" id="GO:0006749">
    <property type="term" value="P:glutathione metabolic process"/>
    <property type="evidence" value="ECO:0007669"/>
    <property type="project" value="InterPro"/>
</dbReference>